<dbReference type="AlphaFoldDB" id="A0ABC9B6C7"/>
<dbReference type="PANTHER" id="PTHR23155:SF1005">
    <property type="entry name" value="OS07G0197300 PROTEIN"/>
    <property type="match status" value="1"/>
</dbReference>
<evidence type="ECO:0000256" key="3">
    <source>
        <dbReference type="SAM" id="MobiDB-lite"/>
    </source>
</evidence>
<protein>
    <submittedName>
        <fullName evidence="7">Uncharacterized protein</fullName>
    </submittedName>
</protein>
<dbReference type="EMBL" id="OZ075134">
    <property type="protein sequence ID" value="CAL4994892.1"/>
    <property type="molecule type" value="Genomic_DNA"/>
</dbReference>
<keyword evidence="1" id="KW-0677">Repeat</keyword>
<evidence type="ECO:0000313" key="8">
    <source>
        <dbReference type="Proteomes" id="UP001497457"/>
    </source>
</evidence>
<reference evidence="7 8" key="2">
    <citation type="submission" date="2024-10" db="EMBL/GenBank/DDBJ databases">
        <authorList>
            <person name="Ryan C."/>
        </authorList>
    </citation>
    <scope>NUCLEOTIDE SEQUENCE [LARGE SCALE GENOMIC DNA]</scope>
</reference>
<evidence type="ECO:0000259" key="6">
    <source>
        <dbReference type="Pfam" id="PF23598"/>
    </source>
</evidence>
<dbReference type="InterPro" id="IPR036388">
    <property type="entry name" value="WH-like_DNA-bd_sf"/>
</dbReference>
<evidence type="ECO:0000259" key="5">
    <source>
        <dbReference type="Pfam" id="PF23559"/>
    </source>
</evidence>
<dbReference type="Proteomes" id="UP001497457">
    <property type="component" value="Chromosome 24b"/>
</dbReference>
<evidence type="ECO:0000256" key="2">
    <source>
        <dbReference type="ARBA" id="ARBA00022821"/>
    </source>
</evidence>
<dbReference type="InterPro" id="IPR058922">
    <property type="entry name" value="WHD_DRP"/>
</dbReference>
<gene>
    <name evidence="7" type="ORF">URODEC1_LOCUS62115</name>
</gene>
<dbReference type="SUPFAM" id="SSF52540">
    <property type="entry name" value="P-loop containing nucleoside triphosphate hydrolases"/>
    <property type="match status" value="1"/>
</dbReference>
<dbReference type="InterPro" id="IPR002182">
    <property type="entry name" value="NB-ARC"/>
</dbReference>
<dbReference type="InterPro" id="IPR032675">
    <property type="entry name" value="LRR_dom_sf"/>
</dbReference>
<dbReference type="Pfam" id="PF23598">
    <property type="entry name" value="LRR_14"/>
    <property type="match status" value="1"/>
</dbReference>
<feature type="domain" description="Disease resistance protein winged helix" evidence="5">
    <location>
        <begin position="400"/>
        <end position="471"/>
    </location>
</feature>
<dbReference type="Gene3D" id="1.10.10.10">
    <property type="entry name" value="Winged helix-like DNA-binding domain superfamily/Winged helix DNA-binding domain"/>
    <property type="match status" value="1"/>
</dbReference>
<sequence length="840" mass="93717">MTRNGDAVSHAEMVVYALLNKLGQLLAEVAVLRGVDDDEEPRHGYDQGMLVFFFTAVLNEANKILMVLRVDSAERVQEEARDLAYSIDDCIDLFITHIKRAVVNPEALQEAQNIISSEMPDIIARIGALSSTSTPPGQPGGLARSLTLGSTITPRSSTEGSAGTEDPIAVLAKMVVATEDPDAKLKTLGVVGPKGLGTATTMLEEVRRRLEEEFDCTANVLVSQAFSGNQAQEVCELLKNVLQQVVKVRTPGAQEEEVLRGIDFMEEDELETTLQEYLEDKRYLILIEGVCTVEAWEGIRRRFSNNDRRSRIVVSTEMEAVAAACSRVYRLNQQDAECKGLAFTARSAVVSGADDPEKNIVSRQAQARLVPTPAEMGILFKRRYDLLQPILKQCMLHLSLFPKGYAFNRERLFNRWMAEEVVAYKDVKQGGSLYDLAHSCMEKLVGKDLVEYVRTGYWDATCQVPDAMHKVIVDEAINTTFACLVGALQGSTRYKSDKVRTLSIVGDDPAASLEGKNMRFLRSLSMFQQQDRHKLLDRLAEFTYLRMLDLEGCTVVEDRHVKLVCKLLLLKFLSFRDTGITVVPAEIGALGNLQTLDVYDTLLTGLPDTVTDLVNLERLYFSNKHRWDAVWRLPRGLKKMKALCTVSKAGLTDDVQVAQEIGELAQLEELGLILFNSGAVLDEVAQALGKRARDLQMLHIVDNSSDGKTLNLLLNIPSPPLQLQYIRIAGAINKFPDWFKMLRELTEISLSATELHSDQILGALCLLPSLLSISLWRNSYTDSELIARAEYKFPKLNVLSVTSDYNQHKFSDSSKVPCQHWRRWSTGLTTWTKTLLASST</sequence>
<evidence type="ECO:0000259" key="4">
    <source>
        <dbReference type="Pfam" id="PF00931"/>
    </source>
</evidence>
<dbReference type="InterPro" id="IPR027417">
    <property type="entry name" value="P-loop_NTPase"/>
</dbReference>
<dbReference type="InterPro" id="IPR055414">
    <property type="entry name" value="LRR_R13L4/SHOC2-like"/>
</dbReference>
<dbReference type="Gene3D" id="3.40.50.300">
    <property type="entry name" value="P-loop containing nucleotide triphosphate hydrolases"/>
    <property type="match status" value="1"/>
</dbReference>
<feature type="compositionally biased region" description="Polar residues" evidence="3">
    <location>
        <begin position="147"/>
        <end position="161"/>
    </location>
</feature>
<proteinExistence type="predicted"/>
<dbReference type="GO" id="GO:0006952">
    <property type="term" value="P:defense response"/>
    <property type="evidence" value="ECO:0007669"/>
    <property type="project" value="UniProtKB-KW"/>
</dbReference>
<reference evidence="8" key="1">
    <citation type="submission" date="2024-06" db="EMBL/GenBank/DDBJ databases">
        <authorList>
            <person name="Ryan C."/>
        </authorList>
    </citation>
    <scope>NUCLEOTIDE SEQUENCE [LARGE SCALE GENOMIC DNA]</scope>
</reference>
<dbReference type="Gene3D" id="3.80.10.10">
    <property type="entry name" value="Ribonuclease Inhibitor"/>
    <property type="match status" value="1"/>
</dbReference>
<dbReference type="SUPFAM" id="SSF52047">
    <property type="entry name" value="RNI-like"/>
    <property type="match status" value="1"/>
</dbReference>
<dbReference type="PANTHER" id="PTHR23155">
    <property type="entry name" value="DISEASE RESISTANCE PROTEIN RP"/>
    <property type="match status" value="1"/>
</dbReference>
<evidence type="ECO:0000313" key="7">
    <source>
        <dbReference type="EMBL" id="CAL4994892.1"/>
    </source>
</evidence>
<organism evidence="7 8">
    <name type="scientific">Urochloa decumbens</name>
    <dbReference type="NCBI Taxonomy" id="240449"/>
    <lineage>
        <taxon>Eukaryota</taxon>
        <taxon>Viridiplantae</taxon>
        <taxon>Streptophyta</taxon>
        <taxon>Embryophyta</taxon>
        <taxon>Tracheophyta</taxon>
        <taxon>Spermatophyta</taxon>
        <taxon>Magnoliopsida</taxon>
        <taxon>Liliopsida</taxon>
        <taxon>Poales</taxon>
        <taxon>Poaceae</taxon>
        <taxon>PACMAD clade</taxon>
        <taxon>Panicoideae</taxon>
        <taxon>Panicodae</taxon>
        <taxon>Paniceae</taxon>
        <taxon>Melinidinae</taxon>
        <taxon>Urochloa</taxon>
    </lineage>
</organism>
<name>A0ABC9B6C7_9POAL</name>
<dbReference type="Pfam" id="PF00931">
    <property type="entry name" value="NB-ARC"/>
    <property type="match status" value="1"/>
</dbReference>
<dbReference type="Pfam" id="PF23559">
    <property type="entry name" value="WHD_DRP"/>
    <property type="match status" value="1"/>
</dbReference>
<dbReference type="GO" id="GO:0051707">
    <property type="term" value="P:response to other organism"/>
    <property type="evidence" value="ECO:0007669"/>
    <property type="project" value="UniProtKB-ARBA"/>
</dbReference>
<keyword evidence="8" id="KW-1185">Reference proteome</keyword>
<feature type="domain" description="NB-ARC" evidence="4">
    <location>
        <begin position="182"/>
        <end position="327"/>
    </location>
</feature>
<dbReference type="InterPro" id="IPR044974">
    <property type="entry name" value="Disease_R_plants"/>
</dbReference>
<evidence type="ECO:0000256" key="1">
    <source>
        <dbReference type="ARBA" id="ARBA00022737"/>
    </source>
</evidence>
<feature type="domain" description="Disease resistance R13L4/SHOC-2-like LRR" evidence="6">
    <location>
        <begin position="521"/>
        <end position="810"/>
    </location>
</feature>
<accession>A0ABC9B6C7</accession>
<feature type="region of interest" description="Disordered" evidence="3">
    <location>
        <begin position="130"/>
        <end position="163"/>
    </location>
</feature>
<keyword evidence="2" id="KW-0611">Plant defense</keyword>